<organism evidence="6 7">
    <name type="scientific">Sesamum indicum</name>
    <name type="common">Oriental sesame</name>
    <name type="synonym">Sesamum orientale</name>
    <dbReference type="NCBI Taxonomy" id="4182"/>
    <lineage>
        <taxon>Eukaryota</taxon>
        <taxon>Viridiplantae</taxon>
        <taxon>Streptophyta</taxon>
        <taxon>Embryophyta</taxon>
        <taxon>Tracheophyta</taxon>
        <taxon>Spermatophyta</taxon>
        <taxon>Magnoliopsida</taxon>
        <taxon>eudicotyledons</taxon>
        <taxon>Gunneridae</taxon>
        <taxon>Pentapetalae</taxon>
        <taxon>asterids</taxon>
        <taxon>lamiids</taxon>
        <taxon>Lamiales</taxon>
        <taxon>Pedaliaceae</taxon>
        <taxon>Sesamum</taxon>
    </lineage>
</organism>
<feature type="compositionally biased region" description="Basic and acidic residues" evidence="2">
    <location>
        <begin position="328"/>
        <end position="358"/>
    </location>
</feature>
<feature type="domain" description="Reverse transcriptase" evidence="3">
    <location>
        <begin position="799"/>
        <end position="978"/>
    </location>
</feature>
<dbReference type="InterPro" id="IPR043128">
    <property type="entry name" value="Rev_trsase/Diguanyl_cyclase"/>
</dbReference>
<dbReference type="InterPro" id="IPR041588">
    <property type="entry name" value="Integrase_H2C2"/>
</dbReference>
<dbReference type="GO" id="GO:0004523">
    <property type="term" value="F:RNA-DNA hybrid ribonuclease activity"/>
    <property type="evidence" value="ECO:0007669"/>
    <property type="project" value="InterPro"/>
</dbReference>
<protein>
    <submittedName>
        <fullName evidence="7">Uncharacterized protein LOC105160050</fullName>
    </submittedName>
</protein>
<dbReference type="Pfam" id="PF17919">
    <property type="entry name" value="RT_RNaseH_2"/>
    <property type="match status" value="1"/>
</dbReference>
<dbReference type="PROSITE" id="PS50994">
    <property type="entry name" value="INTEGRASE"/>
    <property type="match status" value="1"/>
</dbReference>
<keyword evidence="1" id="KW-0233">DNA recombination</keyword>
<evidence type="ECO:0000259" key="4">
    <source>
        <dbReference type="PROSITE" id="PS50879"/>
    </source>
</evidence>
<dbReference type="Gene3D" id="3.30.420.10">
    <property type="entry name" value="Ribonuclease H-like superfamily/Ribonuclease H"/>
    <property type="match status" value="2"/>
</dbReference>
<dbReference type="InterPro" id="IPR012337">
    <property type="entry name" value="RNaseH-like_sf"/>
</dbReference>
<feature type="domain" description="Integrase catalytic" evidence="5">
    <location>
        <begin position="1481"/>
        <end position="1639"/>
    </location>
</feature>
<feature type="compositionally biased region" description="Basic and acidic residues" evidence="2">
    <location>
        <begin position="15"/>
        <end position="27"/>
    </location>
</feature>
<dbReference type="InterPro" id="IPR001584">
    <property type="entry name" value="Integrase_cat-core"/>
</dbReference>
<feature type="region of interest" description="Disordered" evidence="2">
    <location>
        <begin position="72"/>
        <end position="106"/>
    </location>
</feature>
<dbReference type="InterPro" id="IPR043502">
    <property type="entry name" value="DNA/RNA_pol_sf"/>
</dbReference>
<dbReference type="OrthoDB" id="1928766at2759"/>
<dbReference type="InterPro" id="IPR036397">
    <property type="entry name" value="RNaseH_sf"/>
</dbReference>
<evidence type="ECO:0000256" key="2">
    <source>
        <dbReference type="SAM" id="MobiDB-lite"/>
    </source>
</evidence>
<dbReference type="InterPro" id="IPR002156">
    <property type="entry name" value="RNaseH_domain"/>
</dbReference>
<dbReference type="InParanoid" id="A0A6I9T108"/>
<evidence type="ECO:0000313" key="7">
    <source>
        <dbReference type="RefSeq" id="XP_011075617.1"/>
    </source>
</evidence>
<dbReference type="Gene3D" id="3.10.10.10">
    <property type="entry name" value="HIV Type 1 Reverse Transcriptase, subunit A, domain 1"/>
    <property type="match status" value="1"/>
</dbReference>
<dbReference type="Proteomes" id="UP000504604">
    <property type="component" value="Linkage group LG4"/>
</dbReference>
<dbReference type="Pfam" id="PF13456">
    <property type="entry name" value="RVT_3"/>
    <property type="match status" value="1"/>
</dbReference>
<dbReference type="PROSITE" id="PS50879">
    <property type="entry name" value="RNASE_H_1"/>
    <property type="match status" value="1"/>
</dbReference>
<dbReference type="RefSeq" id="XP_011075617.1">
    <property type="nucleotide sequence ID" value="XM_011077315.1"/>
</dbReference>
<dbReference type="SUPFAM" id="SSF56672">
    <property type="entry name" value="DNA/RNA polymerases"/>
    <property type="match status" value="1"/>
</dbReference>
<gene>
    <name evidence="7" type="primary">LOC105160050</name>
</gene>
<dbReference type="InterPro" id="IPR021109">
    <property type="entry name" value="Peptidase_aspartic_dom_sf"/>
</dbReference>
<dbReference type="PROSITE" id="PS50878">
    <property type="entry name" value="RT_POL"/>
    <property type="match status" value="1"/>
</dbReference>
<dbReference type="Gene3D" id="3.30.70.270">
    <property type="match status" value="2"/>
</dbReference>
<feature type="region of interest" description="Disordered" evidence="2">
    <location>
        <begin position="442"/>
        <end position="471"/>
    </location>
</feature>
<evidence type="ECO:0000256" key="1">
    <source>
        <dbReference type="ARBA" id="ARBA00023172"/>
    </source>
</evidence>
<dbReference type="Gene3D" id="1.10.340.70">
    <property type="match status" value="1"/>
</dbReference>
<proteinExistence type="predicted"/>
<feature type="domain" description="RNase H type-1" evidence="4">
    <location>
        <begin position="1196"/>
        <end position="1325"/>
    </location>
</feature>
<dbReference type="CDD" id="cd00303">
    <property type="entry name" value="retropepsin_like"/>
    <property type="match status" value="1"/>
</dbReference>
<dbReference type="Pfam" id="PF00665">
    <property type="entry name" value="rve"/>
    <property type="match status" value="1"/>
</dbReference>
<name>A0A6I9T108_SESIN</name>
<evidence type="ECO:0000313" key="6">
    <source>
        <dbReference type="Proteomes" id="UP000504604"/>
    </source>
</evidence>
<dbReference type="PANTHER" id="PTHR48475">
    <property type="entry name" value="RIBONUCLEASE H"/>
    <property type="match status" value="1"/>
</dbReference>
<dbReference type="GO" id="GO:0003676">
    <property type="term" value="F:nucleic acid binding"/>
    <property type="evidence" value="ECO:0007669"/>
    <property type="project" value="InterPro"/>
</dbReference>
<keyword evidence="6" id="KW-1185">Reference proteome</keyword>
<dbReference type="GeneID" id="105160050"/>
<dbReference type="GO" id="GO:0006310">
    <property type="term" value="P:DNA recombination"/>
    <property type="evidence" value="ECO:0007669"/>
    <property type="project" value="UniProtKB-KW"/>
</dbReference>
<feature type="compositionally biased region" description="Basic and acidic residues" evidence="2">
    <location>
        <begin position="455"/>
        <end position="469"/>
    </location>
</feature>
<feature type="region of interest" description="Disordered" evidence="2">
    <location>
        <begin position="1"/>
        <end position="27"/>
    </location>
</feature>
<dbReference type="SUPFAM" id="SSF53098">
    <property type="entry name" value="Ribonuclease H-like"/>
    <property type="match status" value="2"/>
</dbReference>
<dbReference type="PANTHER" id="PTHR48475:SF2">
    <property type="entry name" value="RIBONUCLEASE H"/>
    <property type="match status" value="1"/>
</dbReference>
<dbReference type="CDD" id="cd09279">
    <property type="entry name" value="RNase_HI_like"/>
    <property type="match status" value="1"/>
</dbReference>
<dbReference type="GO" id="GO:0015074">
    <property type="term" value="P:DNA integration"/>
    <property type="evidence" value="ECO:0007669"/>
    <property type="project" value="InterPro"/>
</dbReference>
<dbReference type="Pfam" id="PF00078">
    <property type="entry name" value="RVT_1"/>
    <property type="match status" value="1"/>
</dbReference>
<dbReference type="Pfam" id="PF03732">
    <property type="entry name" value="Retrotrans_gag"/>
    <property type="match status" value="1"/>
</dbReference>
<dbReference type="InterPro" id="IPR005162">
    <property type="entry name" value="Retrotrans_gag_dom"/>
</dbReference>
<sequence>METPAEDQAPVVHLSRQEMDTPMTDREGTVQLTRRELQQMMEEAGRKALVAYERRTTTPLEREIAGKRLFQERVEVQDNEGMSRPGANRKGPQPSDVGSSSRALSHPRGLVISRAEVDNVSKQIAQLGKQIDELKKRGEIVAHNRNSPFANRILIELVNPSFRMPDLPKYDGTRDPQEHLAAFDMVMNLYGQSSSIIAKLFVTTLTGKAQEWFTNLPPGSIDSYEQLAQKFAFHFASKRKQKRSATHLFTIRQGENESLKNFMGRFNNETLEVQDLRIDMMTSILIHGLKKGVFASALARDPPIDAEQLMAMAQKYIDEEEMNAMKDEKWRVTSERARDRRFTRDRDVRPKKEKEREPPYQPKYSRYTPLNMTRAKALMLVEKDKVLMWPKHTRVTPAKRHSNKYCRFHRERGHDTEECYQLKDEIERLVRQGYFRRQNPHSFEERRRNWRGRSSSRDRRSNWAEERRNQTVAENAPVKGIIDTIARGSEGWSRRARRRFERETRWERRKQGVHITSNPEIVFGDQDAGTRVVTDNDPMVIRMDIANFTVHKVLIDNGSSADIIFKEVLNKMGLDNIRLEPVNIPLVGFGGSEVASLGTVNLPVSLGEEPKRKTLMVKFLVVDMPFAYNVILGRPGLNSFRAVVSTYHLKMKFPTLSGIGEVVCDQIEAKRCYNLSLGKSEKNEKRKLQCGKKEDWQALKAGRIEPVDHKEVELIQGDPTKVTKIGTNLGQFEGIMITFLRSNVDMFAWDPSDFRGINPEVIVHRLNVDPSMRPVQQKKRTFGGEKNAIIEGEVNKLLKAGYVSEVQYTDWLANVVVVPKPGGKWRMCTDFTDLNKACPKDPYPLPRIDVLVDSTAGYRTFSMMDAYQGYHQIFRAPEDRIKTSFVTDRGIYCYNVMPFGLKNAGATYQRLVNKMFARQIGKTMEVYVDDMLVKSQQPDEHLEHLKVAFTIMREHGMKLNPSKCTFGVGGGKFLGYMVSERGIEANPEKIEAILNLKSPTSIKEVQKLTGRIASLNRFISRSADRNLHFFKILRKVKGFNWTEECEQAFQELKIYLRSPPLLANPREGDVLYLYLAVSDNAVSSVLIKEEGKVQNPVYYVSKMLQGAETRYAEIEKLALAVVVTARKLRPYFQSHRIVIRTNHPLRNILTRPEASGRMIKWAVELGEFDITYQGRTAEKAQVLVDFMVEISGTQKDVETWMLHVDGSSNANNGGAGILIEGPAGMEIEVAARLSFPVTNNEAEYEALLLGLELALEAGAQILEVYTDSQLIAMQVDGVYETKERSMTDYLKKAKEWMQKFSKCTVRQIPRNENERADALSKLGATLVGIKDRKITVIVKERSAISEGIETNMVTSRCLWIEDIAAYLREGILPTDAGHARRIKFKAPRFALVGTQLYKRTVEGPLLKCLEDAQARYVLQEIHEGNCGNHSGARSLAQKVTRQGYFWPTLMKDCKEFVRRCEKCQKFASQIHTQAVPMIPVPITCPFDQWGIDIIGPFPPARAQKKFVIVAVEYFSKWVEAEAVSKITEGEAINFIWKNIICRFGIPGVLISDNGTQFQGRKIIAWLHELKIQQNFTAVGHPQSNGQTEVTNRTILQHLKARLSSKAEWSDELPGVLWAYRTTPRTSTGETPFSLVYGFEAVIPAEIGEESQRIINFDPERNGEQRAFDLDILEEKREAARIRMLHHKSLMLRGHNKNLKPRSLQVGDLVWRKVEVSKHVGKLDPNWEGPFKVVEIVGKGTYKLQDAQGKELPRPWNIQNLKRFYV</sequence>
<dbReference type="InterPro" id="IPR041577">
    <property type="entry name" value="RT_RNaseH_2"/>
</dbReference>
<accession>A0A6I9T108</accession>
<feature type="region of interest" description="Disordered" evidence="2">
    <location>
        <begin position="328"/>
        <end position="366"/>
    </location>
</feature>
<dbReference type="CDD" id="cd01647">
    <property type="entry name" value="RT_LTR"/>
    <property type="match status" value="1"/>
</dbReference>
<evidence type="ECO:0000259" key="3">
    <source>
        <dbReference type="PROSITE" id="PS50878"/>
    </source>
</evidence>
<dbReference type="Pfam" id="PF17921">
    <property type="entry name" value="Integrase_H2C2"/>
    <property type="match status" value="1"/>
</dbReference>
<dbReference type="KEGG" id="sind:105160050"/>
<dbReference type="Gene3D" id="2.40.70.10">
    <property type="entry name" value="Acid Proteases"/>
    <property type="match status" value="1"/>
</dbReference>
<dbReference type="InterPro" id="IPR000477">
    <property type="entry name" value="RT_dom"/>
</dbReference>
<evidence type="ECO:0000259" key="5">
    <source>
        <dbReference type="PROSITE" id="PS50994"/>
    </source>
</evidence>
<reference evidence="7" key="1">
    <citation type="submission" date="2025-08" db="UniProtKB">
        <authorList>
            <consortium name="RefSeq"/>
        </authorList>
    </citation>
    <scope>IDENTIFICATION</scope>
</reference>